<evidence type="ECO:0000313" key="1">
    <source>
        <dbReference type="EMBL" id="MBE8714372.1"/>
    </source>
</evidence>
<dbReference type="EMBL" id="PRDK01000006">
    <property type="protein sequence ID" value="MBE8714372.1"/>
    <property type="molecule type" value="Genomic_DNA"/>
</dbReference>
<keyword evidence="2" id="KW-1185">Reference proteome</keyword>
<reference evidence="1" key="1">
    <citation type="submission" date="2018-02" db="EMBL/GenBank/DDBJ databases">
        <authorList>
            <person name="Vasarhelyi B.M."/>
            <person name="Deshmukh S."/>
            <person name="Balint B."/>
            <person name="Kukolya J."/>
        </authorList>
    </citation>
    <scope>NUCLEOTIDE SEQUENCE</scope>
    <source>
        <strain evidence="1">KB22</strain>
    </source>
</reference>
<protein>
    <submittedName>
        <fullName evidence="1">Uncharacterized protein</fullName>
    </submittedName>
</protein>
<accession>A0A928YR78</accession>
<sequence length="397" mass="47048">MAQERFYYSSKSSPLISADESIVNQILTMYEDGTSVGLIKETFPDIKINNNLYMFLPYVITDDICDCGKPLYRKTKGRTSFAAELIYCPACRHDETPDCLCKTCILKRKNELEARKMHFYKTWDSYYDNTYNSDIELSNLSIYEEVQLVILIHEYFNKESKSFNFINARLIEVNFGVRQLPTEIFKFTKAFIDKKILIPEKEVEYSTSLDHYGDLGLFQPQLTLANCQWTLNLAKDGTTLTVGEIFNYLVKKDYTAAQREIFWKECYQESIINYFEYSTRNYANFDLIKQNLELIADELFNHYSLSKAYRLIYYGIQRTLTHKAKYSTTIKSANSYLRNLMLSNIEKYNLPEHKPNLKDFNPVELSESYFTHYIKRYILRSNQEYFYYNLADIRHKF</sequence>
<dbReference type="AlphaFoldDB" id="A0A928YR78"/>
<dbReference type="RefSeq" id="WP_196936379.1">
    <property type="nucleotide sequence ID" value="NZ_MU158698.1"/>
</dbReference>
<organism evidence="1 2">
    <name type="scientific">Sphingobacterium hungaricum</name>
    <dbReference type="NCBI Taxonomy" id="2082723"/>
    <lineage>
        <taxon>Bacteria</taxon>
        <taxon>Pseudomonadati</taxon>
        <taxon>Bacteroidota</taxon>
        <taxon>Sphingobacteriia</taxon>
        <taxon>Sphingobacteriales</taxon>
        <taxon>Sphingobacteriaceae</taxon>
        <taxon>Sphingobacterium</taxon>
    </lineage>
</organism>
<proteinExistence type="predicted"/>
<evidence type="ECO:0000313" key="2">
    <source>
        <dbReference type="Proteomes" id="UP000616201"/>
    </source>
</evidence>
<name>A0A928YR78_9SPHI</name>
<comment type="caution">
    <text evidence="1">The sequence shown here is derived from an EMBL/GenBank/DDBJ whole genome shotgun (WGS) entry which is preliminary data.</text>
</comment>
<gene>
    <name evidence="1" type="ORF">C4F49_11825</name>
</gene>
<dbReference type="Proteomes" id="UP000616201">
    <property type="component" value="Unassembled WGS sequence"/>
</dbReference>